<evidence type="ECO:0000256" key="2">
    <source>
        <dbReference type="ARBA" id="ARBA00006806"/>
    </source>
</evidence>
<comment type="caution">
    <text evidence="7">The sequence shown here is derived from an EMBL/GenBank/DDBJ whole genome shotgun (WGS) entry which is preliminary data.</text>
</comment>
<dbReference type="PANTHER" id="PTHR21500:SF0">
    <property type="entry name" value="TUBULIN-SPECIFIC CHAPERONE A"/>
    <property type="match status" value="1"/>
</dbReference>
<evidence type="ECO:0000256" key="1">
    <source>
        <dbReference type="ARBA" id="ARBA00003046"/>
    </source>
</evidence>
<dbReference type="EMBL" id="CAJNOQ010006293">
    <property type="protein sequence ID" value="CAF1130117.1"/>
    <property type="molecule type" value="Genomic_DNA"/>
</dbReference>
<dbReference type="InterPro" id="IPR004226">
    <property type="entry name" value="TBCA"/>
</dbReference>
<dbReference type="PANTHER" id="PTHR21500">
    <property type="entry name" value="TUBULIN-SPECIFIC CHAPERONE A"/>
    <property type="match status" value="1"/>
</dbReference>
<comment type="subunit">
    <text evidence="5 6">Supercomplex made of cofactors A to E. Cofactors A and D function by capturing and stabilizing tubulin in a quasi-native conformation. Cofactor E binds to the cofactor D-tubulin complex; interaction with cofactor C then causes the release of tubulin polypeptides that are committed to the native state.</text>
</comment>
<comment type="similarity">
    <text evidence="2 6">Belongs to the TBCA family.</text>
</comment>
<dbReference type="Gene3D" id="1.20.58.90">
    <property type="match status" value="1"/>
</dbReference>
<dbReference type="GO" id="GO:0048487">
    <property type="term" value="F:beta-tubulin binding"/>
    <property type="evidence" value="ECO:0007669"/>
    <property type="project" value="InterPro"/>
</dbReference>
<dbReference type="Proteomes" id="UP000663829">
    <property type="component" value="Unassembled WGS sequence"/>
</dbReference>
<keyword evidence="9" id="KW-1185">Reference proteome</keyword>
<feature type="non-terminal residue" evidence="7">
    <location>
        <position position="122"/>
    </location>
</feature>
<comment type="function">
    <text evidence="1">Tubulin-folding protein; involved in the early step of the tubulin folding pathway.</text>
</comment>
<dbReference type="GO" id="GO:0007021">
    <property type="term" value="P:tubulin complex assembly"/>
    <property type="evidence" value="ECO:0007669"/>
    <property type="project" value="UniProtKB-UniRule"/>
</dbReference>
<comment type="subcellular location">
    <subcellularLocation>
        <location evidence="6">Cytoplasm</location>
        <location evidence="6">Cytoskeleton</location>
    </subcellularLocation>
</comment>
<dbReference type="GO" id="GO:0005829">
    <property type="term" value="C:cytosol"/>
    <property type="evidence" value="ECO:0007669"/>
    <property type="project" value="TreeGrafter"/>
</dbReference>
<dbReference type="AlphaFoldDB" id="A0A814R797"/>
<keyword evidence="4 6" id="KW-0143">Chaperone</keyword>
<accession>A0A814R797</accession>
<dbReference type="InterPro" id="IPR036126">
    <property type="entry name" value="TBCA_sf"/>
</dbReference>
<evidence type="ECO:0000256" key="6">
    <source>
        <dbReference type="RuleBase" id="RU364030"/>
    </source>
</evidence>
<gene>
    <name evidence="7" type="ORF">GPM918_LOCUS20147</name>
    <name evidence="8" type="ORF">SRO942_LOCUS20144</name>
</gene>
<keyword evidence="6" id="KW-0206">Cytoskeleton</keyword>
<dbReference type="SUPFAM" id="SSF46988">
    <property type="entry name" value="Tubulin chaperone cofactor A"/>
    <property type="match status" value="1"/>
</dbReference>
<dbReference type="OrthoDB" id="296187at2759"/>
<proteinExistence type="inferred from homology"/>
<evidence type="ECO:0000313" key="7">
    <source>
        <dbReference type="EMBL" id="CAF1130117.1"/>
    </source>
</evidence>
<protein>
    <recommendedName>
        <fullName evidence="3 6">Tubulin-specific chaperone A</fullName>
    </recommendedName>
</protein>
<evidence type="ECO:0000313" key="8">
    <source>
        <dbReference type="EMBL" id="CAF3893830.1"/>
    </source>
</evidence>
<keyword evidence="6" id="KW-0963">Cytoplasm</keyword>
<dbReference type="Proteomes" id="UP000681722">
    <property type="component" value="Unassembled WGS sequence"/>
</dbReference>
<evidence type="ECO:0000256" key="3">
    <source>
        <dbReference type="ARBA" id="ARBA00015002"/>
    </source>
</evidence>
<evidence type="ECO:0000256" key="5">
    <source>
        <dbReference type="ARBA" id="ARBA00026055"/>
    </source>
</evidence>
<dbReference type="GO" id="GO:0007023">
    <property type="term" value="P:post-chaperonin tubulin folding pathway"/>
    <property type="evidence" value="ECO:0007669"/>
    <property type="project" value="UniProtKB-UniRule"/>
</dbReference>
<organism evidence="7 9">
    <name type="scientific">Didymodactylos carnosus</name>
    <dbReference type="NCBI Taxonomy" id="1234261"/>
    <lineage>
        <taxon>Eukaryota</taxon>
        <taxon>Metazoa</taxon>
        <taxon>Spiralia</taxon>
        <taxon>Gnathifera</taxon>
        <taxon>Rotifera</taxon>
        <taxon>Eurotatoria</taxon>
        <taxon>Bdelloidea</taxon>
        <taxon>Philodinida</taxon>
        <taxon>Philodinidae</taxon>
        <taxon>Didymodactylos</taxon>
    </lineage>
</organism>
<evidence type="ECO:0000313" key="9">
    <source>
        <dbReference type="Proteomes" id="UP000663829"/>
    </source>
</evidence>
<evidence type="ECO:0000256" key="4">
    <source>
        <dbReference type="ARBA" id="ARBA00023186"/>
    </source>
</evidence>
<dbReference type="GO" id="GO:0005874">
    <property type="term" value="C:microtubule"/>
    <property type="evidence" value="ECO:0007669"/>
    <property type="project" value="UniProtKB-KW"/>
</dbReference>
<reference evidence="7" key="1">
    <citation type="submission" date="2021-02" db="EMBL/GenBank/DDBJ databases">
        <authorList>
            <person name="Nowell W R."/>
        </authorList>
    </citation>
    <scope>NUCLEOTIDE SEQUENCE</scope>
</reference>
<name>A0A814R797_9BILA</name>
<dbReference type="EMBL" id="CAJOBC010006293">
    <property type="protein sequence ID" value="CAF3893830.1"/>
    <property type="molecule type" value="Genomic_DNA"/>
</dbReference>
<dbReference type="Pfam" id="PF02970">
    <property type="entry name" value="TBCA"/>
    <property type="match status" value="1"/>
</dbReference>
<keyword evidence="6" id="KW-0493">Microtubule</keyword>
<sequence length="122" mass="14519">FVNDIYLIMADKLKDLKIKTGVAKRCWKEYLSYKKECVNEQTKVEKMKTDGRDEYDIKKQEEVLKETESMISHTKSGFIKSWKEFQDIYTSAKNDENIKQSNEYQEAEKVFNEITKAQQDDK</sequence>